<dbReference type="GO" id="GO:0004592">
    <property type="term" value="F:pantoate-beta-alanine ligase activity"/>
    <property type="evidence" value="ECO:0007669"/>
    <property type="project" value="UniProtKB-UniRule"/>
</dbReference>
<dbReference type="GO" id="GO:0005829">
    <property type="term" value="C:cytosol"/>
    <property type="evidence" value="ECO:0007669"/>
    <property type="project" value="TreeGrafter"/>
</dbReference>
<dbReference type="Pfam" id="PF02224">
    <property type="entry name" value="Cytidylate_kin"/>
    <property type="match status" value="1"/>
</dbReference>
<name>B8HPV5_CYAP4</name>
<dbReference type="HAMAP" id="MF_00158">
    <property type="entry name" value="PanC"/>
    <property type="match status" value="1"/>
</dbReference>
<dbReference type="InterPro" id="IPR004821">
    <property type="entry name" value="Cyt_trans-like"/>
</dbReference>
<dbReference type="KEGG" id="cyn:Cyan7425_3339"/>
<keyword evidence="8 17" id="KW-0808">Transferase</keyword>
<protein>
    <recommendedName>
        <fullName evidence="17">Bifunctional pantoate ligase/cytidylate kinase</fullName>
    </recommendedName>
    <domain>
        <recommendedName>
            <fullName evidence="17">Pantothenate synthetase</fullName>
            <shortName evidence="17">PS</shortName>
            <ecNumber evidence="17">6.3.2.1</ecNumber>
        </recommendedName>
        <alternativeName>
            <fullName evidence="17">Pantoate--beta-alanine ligase</fullName>
        </alternativeName>
        <alternativeName>
            <fullName evidence="17">Pantoate-activating enzyme</fullName>
        </alternativeName>
    </domain>
    <domain>
        <recommendedName>
            <fullName evidence="17">Cytidylate kinase</fullName>
            <shortName evidence="17">CK</shortName>
            <ecNumber evidence="17">2.7.4.25</ecNumber>
        </recommendedName>
        <alternativeName>
            <fullName evidence="17">Cytidine monophosphate kinase</fullName>
            <shortName evidence="17">CMP kinase</shortName>
        </alternativeName>
    </domain>
</protein>
<dbReference type="HOGENOM" id="CLU_037427_0_0_3"/>
<evidence type="ECO:0000256" key="16">
    <source>
        <dbReference type="ARBA" id="ARBA00055042"/>
    </source>
</evidence>
<evidence type="ECO:0000256" key="14">
    <source>
        <dbReference type="ARBA" id="ARBA00048258"/>
    </source>
</evidence>
<sequence length="529" mass="58158">MGFHPPLLLQTVAGLQDFLNLARSQPQRVESETIPVSVGFVPTMGALHAGHLSLIQRARQENQVVIVSIFVNPLQFGPSEDLANYPRDLEQDYRLCQEAGVDAVFAPTVATLFAAGPPATQVVPPVGMIAELCGRSRPGHFQGVLTIVAKFLHLVQPQRVYFGQKDAQQLALIRQMVTDLSFPVDVIACPIVREPSGLACSSRNQYLTPAQHQQASILYRSLQAAEQLFLTGVRESEPLKQIVQETLSQSPEVQPEYVELVDPATLVPLSAVEPQGLLAIAVRLGTTRLIDNLLLDARQPILAIDGPAGVGKSTVTRQCAQILGLLHLDTGAMYRAATWLVLQANLDCQDRVAVAELIGQAQIQLISDANTPTGLRVQVNGQDVTEAIRSLEVTAHVSQIAAQPAVRQLLVQQQRRYGYKGGIAAEGRDIGTHVFPEAQLKIFLTASIQERARRRYRELQQQGITSLSLEQLEQDIQNRDYKDSHRAYAPLRRAIDAVEVNTDQLSVAEVIQRIVDLYRSRFPHCPPVV</sequence>
<dbReference type="GO" id="GO:0015949">
    <property type="term" value="P:nucleobase-containing small molecule interconversion"/>
    <property type="evidence" value="ECO:0007669"/>
    <property type="project" value="TreeGrafter"/>
</dbReference>
<evidence type="ECO:0000256" key="13">
    <source>
        <dbReference type="ARBA" id="ARBA00047615"/>
    </source>
</evidence>
<comment type="similarity">
    <text evidence="17">In the C-terminal section; belongs to the cytidylate kinase family. Type 1 subfamily.</text>
</comment>
<evidence type="ECO:0000256" key="17">
    <source>
        <dbReference type="HAMAP-Rule" id="MF_01349"/>
    </source>
</evidence>
<feature type="binding site" evidence="17">
    <location>
        <position position="192"/>
    </location>
    <ligand>
        <name>ATP</name>
        <dbReference type="ChEBI" id="CHEBI:30616"/>
    </ligand>
</feature>
<dbReference type="GO" id="GO:0036430">
    <property type="term" value="F:CMP kinase activity"/>
    <property type="evidence" value="ECO:0007669"/>
    <property type="project" value="RHEA"/>
</dbReference>
<dbReference type="InterPro" id="IPR011994">
    <property type="entry name" value="Cytidylate_kinase_dom"/>
</dbReference>
<dbReference type="HAMAP" id="MF_00238">
    <property type="entry name" value="Cytidyl_kinase_type1"/>
    <property type="match status" value="1"/>
</dbReference>
<dbReference type="InterPro" id="IPR003721">
    <property type="entry name" value="Pantoate_ligase"/>
</dbReference>
<dbReference type="HAMAP" id="MF_01349">
    <property type="entry name" value="PanCY"/>
    <property type="match status" value="1"/>
</dbReference>
<keyword evidence="9 17" id="KW-0547">Nucleotide-binding</keyword>
<feature type="binding site" evidence="17">
    <location>
        <position position="75"/>
    </location>
    <ligand>
        <name>(R)-pantoate</name>
        <dbReference type="ChEBI" id="CHEBI:15980"/>
    </ligand>
</feature>
<dbReference type="GO" id="GO:0006220">
    <property type="term" value="P:pyrimidine nucleotide metabolic process"/>
    <property type="evidence" value="ECO:0007669"/>
    <property type="project" value="UniProtKB-UniRule"/>
</dbReference>
<dbReference type="SUPFAM" id="SSF52540">
    <property type="entry name" value="P-loop containing nucleoside triphosphate hydrolases"/>
    <property type="match status" value="1"/>
</dbReference>
<evidence type="ECO:0000256" key="10">
    <source>
        <dbReference type="ARBA" id="ARBA00022777"/>
    </source>
</evidence>
<evidence type="ECO:0000256" key="15">
    <source>
        <dbReference type="ARBA" id="ARBA00048478"/>
    </source>
</evidence>
<gene>
    <name evidence="17" type="primary">panC/cmk</name>
    <name evidence="19" type="ordered locus">Cyan7425_3339</name>
</gene>
<evidence type="ECO:0000256" key="5">
    <source>
        <dbReference type="ARBA" id="ARBA00022490"/>
    </source>
</evidence>
<dbReference type="Gene3D" id="3.30.1300.10">
    <property type="entry name" value="Pantoate-beta-alanine ligase, C-terminal domain"/>
    <property type="match status" value="1"/>
</dbReference>
<dbReference type="EMBL" id="CP001344">
    <property type="protein sequence ID" value="ACL45664.1"/>
    <property type="molecule type" value="Genomic_DNA"/>
</dbReference>
<dbReference type="InterPro" id="IPR014729">
    <property type="entry name" value="Rossmann-like_a/b/a_fold"/>
</dbReference>
<feature type="active site" description="Proton donor" evidence="17">
    <location>
        <position position="51"/>
    </location>
</feature>
<dbReference type="FunFam" id="3.40.50.620:FF:000114">
    <property type="entry name" value="Pantothenate synthetase"/>
    <property type="match status" value="1"/>
</dbReference>
<comment type="similarity">
    <text evidence="3">Belongs to the pantothenate synthetase family.</text>
</comment>
<accession>B8HPV5</accession>
<dbReference type="GO" id="GO:0005524">
    <property type="term" value="F:ATP binding"/>
    <property type="evidence" value="ECO:0007669"/>
    <property type="project" value="UniProtKB-UniRule"/>
</dbReference>
<evidence type="ECO:0000256" key="7">
    <source>
        <dbReference type="ARBA" id="ARBA00022655"/>
    </source>
</evidence>
<comment type="catalytic activity">
    <reaction evidence="14 17">
        <text>(R)-pantoate + beta-alanine + ATP = (R)-pantothenate + AMP + diphosphate + H(+)</text>
        <dbReference type="Rhea" id="RHEA:10912"/>
        <dbReference type="ChEBI" id="CHEBI:15378"/>
        <dbReference type="ChEBI" id="CHEBI:15980"/>
        <dbReference type="ChEBI" id="CHEBI:29032"/>
        <dbReference type="ChEBI" id="CHEBI:30616"/>
        <dbReference type="ChEBI" id="CHEBI:33019"/>
        <dbReference type="ChEBI" id="CHEBI:57966"/>
        <dbReference type="ChEBI" id="CHEBI:456215"/>
        <dbReference type="EC" id="6.3.2.1"/>
    </reaction>
</comment>
<keyword evidence="6 17" id="KW-0436">Ligase</keyword>
<dbReference type="InterPro" id="IPR003136">
    <property type="entry name" value="Cytidylate_kin"/>
</dbReference>
<dbReference type="UniPathway" id="UPA00028">
    <property type="reaction ID" value="UER00005"/>
</dbReference>
<dbReference type="EC" id="2.7.4.25" evidence="17"/>
<feature type="binding site" evidence="17">
    <location>
        <position position="169"/>
    </location>
    <ligand>
        <name>(R)-pantoate</name>
        <dbReference type="ChEBI" id="CHEBI:15980"/>
    </ligand>
</feature>
<dbReference type="PANTHER" id="PTHR21299">
    <property type="entry name" value="CYTIDYLATE KINASE/PANTOATE-BETA-ALANINE LIGASE"/>
    <property type="match status" value="1"/>
</dbReference>
<keyword evidence="7 17" id="KW-0566">Pantothenate biosynthesis</keyword>
<evidence type="ECO:0000256" key="6">
    <source>
        <dbReference type="ARBA" id="ARBA00022598"/>
    </source>
</evidence>
<feature type="binding site" evidence="17">
    <location>
        <begin position="163"/>
        <end position="166"/>
    </location>
    <ligand>
        <name>ATP</name>
        <dbReference type="ChEBI" id="CHEBI:30616"/>
    </ligand>
</feature>
<dbReference type="InterPro" id="IPR042176">
    <property type="entry name" value="Pantoate_ligase_C"/>
</dbReference>
<dbReference type="eggNOG" id="COG0414">
    <property type="taxonomic scope" value="Bacteria"/>
</dbReference>
<dbReference type="PANTHER" id="PTHR21299:SF1">
    <property type="entry name" value="PANTOATE--BETA-ALANINE LIGASE"/>
    <property type="match status" value="1"/>
</dbReference>
<feature type="binding site" evidence="17">
    <location>
        <begin position="44"/>
        <end position="51"/>
    </location>
    <ligand>
        <name>ATP</name>
        <dbReference type="ChEBI" id="CHEBI:30616"/>
    </ligand>
</feature>
<comment type="function">
    <text evidence="16 17">Catalyzes the condensation of pantoate with beta-alanine in an ATP-dependent reaction via a pantoyl-adenylate intermediate.</text>
</comment>
<dbReference type="GO" id="GO:0015940">
    <property type="term" value="P:pantothenate biosynthetic process"/>
    <property type="evidence" value="ECO:0007669"/>
    <property type="project" value="UniProtKB-UniRule"/>
</dbReference>
<evidence type="ECO:0000256" key="12">
    <source>
        <dbReference type="ARBA" id="ARBA00023268"/>
    </source>
</evidence>
<evidence type="ECO:0000256" key="9">
    <source>
        <dbReference type="ARBA" id="ARBA00022741"/>
    </source>
</evidence>
<feature type="region of interest" description="Cytidylate kinase" evidence="17">
    <location>
        <begin position="294"/>
        <end position="529"/>
    </location>
</feature>
<dbReference type="Gene3D" id="3.40.50.620">
    <property type="entry name" value="HUPs"/>
    <property type="match status" value="1"/>
</dbReference>
<dbReference type="NCBIfam" id="TIGR00017">
    <property type="entry name" value="cmk"/>
    <property type="match status" value="1"/>
</dbReference>
<dbReference type="CDD" id="cd02020">
    <property type="entry name" value="CMPK"/>
    <property type="match status" value="1"/>
</dbReference>
<dbReference type="Gene3D" id="3.40.50.300">
    <property type="entry name" value="P-loop containing nucleotide triphosphate hydrolases"/>
    <property type="match status" value="1"/>
</dbReference>
<evidence type="ECO:0000256" key="4">
    <source>
        <dbReference type="ARBA" id="ARBA00009427"/>
    </source>
</evidence>
<dbReference type="InterPro" id="IPR027417">
    <property type="entry name" value="P-loop_NTPase"/>
</dbReference>
<dbReference type="InterPro" id="IPR024894">
    <property type="entry name" value="Pantoate_ligase/cytidylate_kin"/>
</dbReference>
<dbReference type="STRING" id="395961.Cyan7425_3339"/>
<evidence type="ECO:0000259" key="18">
    <source>
        <dbReference type="Pfam" id="PF02224"/>
    </source>
</evidence>
<evidence type="ECO:0000256" key="2">
    <source>
        <dbReference type="ARBA" id="ARBA00004990"/>
    </source>
</evidence>
<comment type="catalytic activity">
    <reaction evidence="15 17">
        <text>CMP + ATP = CDP + ADP</text>
        <dbReference type="Rhea" id="RHEA:11600"/>
        <dbReference type="ChEBI" id="CHEBI:30616"/>
        <dbReference type="ChEBI" id="CHEBI:58069"/>
        <dbReference type="ChEBI" id="CHEBI:60377"/>
        <dbReference type="ChEBI" id="CHEBI:456216"/>
        <dbReference type="EC" id="2.7.4.25"/>
    </reaction>
</comment>
<keyword evidence="12 17" id="KW-0511">Multifunctional enzyme</keyword>
<dbReference type="Pfam" id="PF02569">
    <property type="entry name" value="Pantoate_ligase"/>
    <property type="match status" value="1"/>
</dbReference>
<comment type="similarity">
    <text evidence="4">Belongs to the cytidylate kinase family. Type 1 subfamily.</text>
</comment>
<evidence type="ECO:0000256" key="1">
    <source>
        <dbReference type="ARBA" id="ARBA00004496"/>
    </source>
</evidence>
<dbReference type="NCBIfam" id="TIGR00018">
    <property type="entry name" value="panC"/>
    <property type="match status" value="1"/>
</dbReference>
<dbReference type="NCBIfam" id="NF010004">
    <property type="entry name" value="PRK13477.1"/>
    <property type="match status" value="1"/>
</dbReference>
<feature type="binding site" evidence="17">
    <location>
        <begin position="200"/>
        <end position="203"/>
    </location>
    <ligand>
        <name>ATP</name>
        <dbReference type="ChEBI" id="CHEBI:30616"/>
    </ligand>
</feature>
<comment type="catalytic activity">
    <reaction evidence="13 17">
        <text>dCMP + ATP = dCDP + ADP</text>
        <dbReference type="Rhea" id="RHEA:25094"/>
        <dbReference type="ChEBI" id="CHEBI:30616"/>
        <dbReference type="ChEBI" id="CHEBI:57566"/>
        <dbReference type="ChEBI" id="CHEBI:58593"/>
        <dbReference type="ChEBI" id="CHEBI:456216"/>
        <dbReference type="EC" id="2.7.4.25"/>
    </reaction>
</comment>
<keyword evidence="11 17" id="KW-0067">ATP-binding</keyword>
<dbReference type="OrthoDB" id="9773087at2"/>
<feature type="region of interest" description="Pantoate--beta-alanine ligase" evidence="17">
    <location>
        <begin position="1"/>
        <end position="293"/>
    </location>
</feature>
<dbReference type="CDD" id="cd00560">
    <property type="entry name" value="PanC"/>
    <property type="match status" value="1"/>
</dbReference>
<keyword evidence="5 17" id="KW-0963">Cytoplasm</keyword>
<dbReference type="GO" id="GO:0036431">
    <property type="term" value="F:dCMP kinase activity"/>
    <property type="evidence" value="ECO:0007669"/>
    <property type="project" value="InterPro"/>
</dbReference>
<feature type="domain" description="Cytidylate kinase" evidence="18">
    <location>
        <begin position="303"/>
        <end position="519"/>
    </location>
</feature>
<dbReference type="NCBIfam" id="TIGR00125">
    <property type="entry name" value="cyt_tran_rel"/>
    <property type="match status" value="1"/>
</dbReference>
<dbReference type="EC" id="6.3.2.1" evidence="17"/>
<comment type="pathway">
    <text evidence="2 17">Cofactor biosynthesis; (R)-pantothenate biosynthesis; (R)-pantothenate from (R)-pantoate and beta-alanine: step 1/1.</text>
</comment>
<comment type="function">
    <text evidence="17">Catalyzes the transfer of a phosphate group from ATP to either CMP or dCMP to form CDP or dCDP and ADP, respectively.</text>
</comment>
<feature type="binding site" evidence="17">
    <location>
        <position position="75"/>
    </location>
    <ligand>
        <name>beta-alanine</name>
        <dbReference type="ChEBI" id="CHEBI:57966"/>
    </ligand>
</feature>
<organism evidence="19">
    <name type="scientific">Cyanothece sp. (strain PCC 7425 / ATCC 29141)</name>
    <dbReference type="NCBI Taxonomy" id="395961"/>
    <lineage>
        <taxon>Bacteria</taxon>
        <taxon>Bacillati</taxon>
        <taxon>Cyanobacteriota</taxon>
        <taxon>Cyanophyceae</taxon>
        <taxon>Gomontiellales</taxon>
        <taxon>Cyanothecaceae</taxon>
        <taxon>Cyanothece</taxon>
    </lineage>
</organism>
<proteinExistence type="inferred from homology"/>
<comment type="similarity">
    <text evidence="17">In the N-terminal section; belongs to the pantothenate synthetase family.</text>
</comment>
<comment type="subcellular location">
    <subcellularLocation>
        <location evidence="1 17">Cytoplasm</location>
    </subcellularLocation>
</comment>
<dbReference type="AlphaFoldDB" id="B8HPV5"/>
<evidence type="ECO:0000256" key="3">
    <source>
        <dbReference type="ARBA" id="ARBA00009256"/>
    </source>
</evidence>
<evidence type="ECO:0000313" key="19">
    <source>
        <dbReference type="EMBL" id="ACL45664.1"/>
    </source>
</evidence>
<dbReference type="SUPFAM" id="SSF52374">
    <property type="entry name" value="Nucleotidylyl transferase"/>
    <property type="match status" value="1"/>
</dbReference>
<evidence type="ECO:0000256" key="11">
    <source>
        <dbReference type="ARBA" id="ARBA00022840"/>
    </source>
</evidence>
<evidence type="ECO:0000256" key="8">
    <source>
        <dbReference type="ARBA" id="ARBA00022679"/>
    </source>
</evidence>
<dbReference type="eggNOG" id="COG0283">
    <property type="taxonomic scope" value="Bacteria"/>
</dbReference>
<keyword evidence="10 17" id="KW-0418">Kinase</keyword>
<reference evidence="19" key="1">
    <citation type="submission" date="2009-01" db="EMBL/GenBank/DDBJ databases">
        <title>Complete sequence of chromosome Cyanothece sp. PCC 7425.</title>
        <authorList>
            <consortium name="US DOE Joint Genome Institute"/>
            <person name="Lucas S."/>
            <person name="Copeland A."/>
            <person name="Lapidus A."/>
            <person name="Glavina del Rio T."/>
            <person name="Dalin E."/>
            <person name="Tice H."/>
            <person name="Bruce D."/>
            <person name="Goodwin L."/>
            <person name="Pitluck S."/>
            <person name="Sims D."/>
            <person name="Meineke L."/>
            <person name="Brettin T."/>
            <person name="Detter J.C."/>
            <person name="Han C."/>
            <person name="Larimer F."/>
            <person name="Land M."/>
            <person name="Hauser L."/>
            <person name="Kyrpides N."/>
            <person name="Ovchinnikova G."/>
            <person name="Liberton M."/>
            <person name="Stoeckel J."/>
            <person name="Banerjee A."/>
            <person name="Singh A."/>
            <person name="Page L."/>
            <person name="Sato H."/>
            <person name="Zhao L."/>
            <person name="Sherman L."/>
            <person name="Pakrasi H."/>
            <person name="Richardson P."/>
        </authorList>
    </citation>
    <scope>NUCLEOTIDE SEQUENCE</scope>
    <source>
        <strain evidence="19">PCC 7425</strain>
    </source>
</reference>